<reference evidence="3 4" key="1">
    <citation type="submission" date="2018-12" db="EMBL/GenBank/DDBJ databases">
        <title>Sphingomonas sp. HMF7854 Genome sequencing and assembly.</title>
        <authorList>
            <person name="Cha I."/>
            <person name="Kang H."/>
            <person name="Kim H."/>
            <person name="Kang J."/>
            <person name="Joh K."/>
        </authorList>
    </citation>
    <scope>NUCLEOTIDE SEQUENCE [LARGE SCALE GENOMIC DNA]</scope>
    <source>
        <strain evidence="3 4">HMF7854</strain>
    </source>
</reference>
<organism evidence="3 4">
    <name type="scientific">Sphingomonas ginkgonis</name>
    <dbReference type="NCBI Taxonomy" id="2315330"/>
    <lineage>
        <taxon>Bacteria</taxon>
        <taxon>Pseudomonadati</taxon>
        <taxon>Pseudomonadota</taxon>
        <taxon>Alphaproteobacteria</taxon>
        <taxon>Sphingomonadales</taxon>
        <taxon>Sphingomonadaceae</taxon>
        <taxon>Sphingomonas</taxon>
    </lineage>
</organism>
<evidence type="ECO:0000259" key="2">
    <source>
        <dbReference type="PROSITE" id="PS51352"/>
    </source>
</evidence>
<evidence type="ECO:0000313" key="4">
    <source>
        <dbReference type="Proteomes" id="UP000274661"/>
    </source>
</evidence>
<dbReference type="AlphaFoldDB" id="A0A429VDY3"/>
<comment type="caution">
    <text evidence="3">The sequence shown here is derived from an EMBL/GenBank/DDBJ whole genome shotgun (WGS) entry which is preliminary data.</text>
</comment>
<dbReference type="InterPro" id="IPR011990">
    <property type="entry name" value="TPR-like_helical_dom_sf"/>
</dbReference>
<dbReference type="InterPro" id="IPR017937">
    <property type="entry name" value="Thioredoxin_CS"/>
</dbReference>
<dbReference type="CDD" id="cd02947">
    <property type="entry name" value="TRX_family"/>
    <property type="match status" value="1"/>
</dbReference>
<dbReference type="Pfam" id="PF14559">
    <property type="entry name" value="TPR_19"/>
    <property type="match status" value="1"/>
</dbReference>
<dbReference type="GO" id="GO:0015036">
    <property type="term" value="F:disulfide oxidoreductase activity"/>
    <property type="evidence" value="ECO:0007669"/>
    <property type="project" value="UniProtKB-ARBA"/>
</dbReference>
<name>A0A429VDY3_9SPHN</name>
<gene>
    <name evidence="3" type="ORF">HMF7854_02030</name>
</gene>
<keyword evidence="1" id="KW-0676">Redox-active center</keyword>
<dbReference type="SUPFAM" id="SSF48452">
    <property type="entry name" value="TPR-like"/>
    <property type="match status" value="1"/>
</dbReference>
<dbReference type="Pfam" id="PF14561">
    <property type="entry name" value="TPR_20"/>
    <property type="match status" value="1"/>
</dbReference>
<dbReference type="Proteomes" id="UP000274661">
    <property type="component" value="Unassembled WGS sequence"/>
</dbReference>
<dbReference type="SUPFAM" id="SSF52833">
    <property type="entry name" value="Thioredoxin-like"/>
    <property type="match status" value="1"/>
</dbReference>
<accession>A0A429VDY3</accession>
<proteinExistence type="predicted"/>
<dbReference type="Gene3D" id="3.40.30.10">
    <property type="entry name" value="Glutaredoxin"/>
    <property type="match status" value="1"/>
</dbReference>
<dbReference type="PROSITE" id="PS51352">
    <property type="entry name" value="THIOREDOXIN_2"/>
    <property type="match status" value="1"/>
</dbReference>
<sequence length="297" mass="32818">MNEAERAAVERFEREVMTPSMSSLVVLQFTASWCGPCKQLSPILEKVTAELAPQGVQLVRIDIDEQRIIADQFRIQSVPTVYALYRGQPVGDLTPYRSEGQLRQILEQLVGRLGVKGEAQALEAQVDPLLQMAEQVLEDGDAPRAENILRQVLELAPYHPEVNAALARALVAQQRGDEARALLDGLDEKTRKDPAVARARAALELASAAPVGDSAELEARAAANPDDLDTQFELAQAQIAAGDRDRAADLLLEIVGKDREWREGEARQRFLQLLEAQGLGDPWSRNQRRRLSALLFT</sequence>
<evidence type="ECO:0000256" key="1">
    <source>
        <dbReference type="ARBA" id="ARBA00023284"/>
    </source>
</evidence>
<keyword evidence="4" id="KW-1185">Reference proteome</keyword>
<dbReference type="InterPro" id="IPR036249">
    <property type="entry name" value="Thioredoxin-like_sf"/>
</dbReference>
<dbReference type="Gene3D" id="1.25.40.10">
    <property type="entry name" value="Tetratricopeptide repeat domain"/>
    <property type="match status" value="2"/>
</dbReference>
<evidence type="ECO:0000313" key="3">
    <source>
        <dbReference type="EMBL" id="RST32067.1"/>
    </source>
</evidence>
<dbReference type="GO" id="GO:0006950">
    <property type="term" value="P:response to stress"/>
    <property type="evidence" value="ECO:0007669"/>
    <property type="project" value="UniProtKB-ARBA"/>
</dbReference>
<dbReference type="PROSITE" id="PS00194">
    <property type="entry name" value="THIOREDOXIN_1"/>
    <property type="match status" value="1"/>
</dbReference>
<dbReference type="EMBL" id="RWJF01000001">
    <property type="protein sequence ID" value="RST32067.1"/>
    <property type="molecule type" value="Genomic_DNA"/>
</dbReference>
<dbReference type="GO" id="GO:0045454">
    <property type="term" value="P:cell redox homeostasis"/>
    <property type="evidence" value="ECO:0007669"/>
    <property type="project" value="TreeGrafter"/>
</dbReference>
<dbReference type="OrthoDB" id="9790390at2"/>
<dbReference type="PANTHER" id="PTHR43601">
    <property type="entry name" value="THIOREDOXIN, MITOCHONDRIAL"/>
    <property type="match status" value="1"/>
</dbReference>
<protein>
    <submittedName>
        <fullName evidence="3">Tetratricopeptide repeat protein</fullName>
    </submittedName>
</protein>
<feature type="domain" description="Thioredoxin" evidence="2">
    <location>
        <begin position="1"/>
        <end position="111"/>
    </location>
</feature>
<dbReference type="Pfam" id="PF00085">
    <property type="entry name" value="Thioredoxin"/>
    <property type="match status" value="1"/>
</dbReference>
<dbReference type="InterPro" id="IPR013766">
    <property type="entry name" value="Thioredoxin_domain"/>
</dbReference>
<dbReference type="PANTHER" id="PTHR43601:SF3">
    <property type="entry name" value="THIOREDOXIN, MITOCHONDRIAL"/>
    <property type="match status" value="1"/>
</dbReference>